<evidence type="ECO:0000313" key="1">
    <source>
        <dbReference type="EMBL" id="KAF6990405.1"/>
    </source>
</evidence>
<comment type="caution">
    <text evidence="1">The sequence shown here is derived from an EMBL/GenBank/DDBJ whole genome shotgun (WGS) entry which is preliminary data.</text>
</comment>
<organism evidence="1">
    <name type="scientific">Triticum aestivum</name>
    <name type="common">Wheat</name>
    <dbReference type="NCBI Taxonomy" id="4565"/>
    <lineage>
        <taxon>Eukaryota</taxon>
        <taxon>Viridiplantae</taxon>
        <taxon>Streptophyta</taxon>
        <taxon>Embryophyta</taxon>
        <taxon>Tracheophyta</taxon>
        <taxon>Spermatophyta</taxon>
        <taxon>Magnoliopsida</taxon>
        <taxon>Liliopsida</taxon>
        <taxon>Poales</taxon>
        <taxon>Poaceae</taxon>
        <taxon>BOP clade</taxon>
        <taxon>Pooideae</taxon>
        <taxon>Triticodae</taxon>
        <taxon>Triticeae</taxon>
        <taxon>Triticinae</taxon>
        <taxon>Triticum</taxon>
    </lineage>
</organism>
<gene>
    <name evidence="1" type="ORF">CFC21_007600</name>
</gene>
<name>A0A9R1IRK3_WHEAT</name>
<accession>A0A9R1IRK3</accession>
<protein>
    <submittedName>
        <fullName evidence="1">Uncharacterized protein</fullName>
    </submittedName>
</protein>
<sequence length="26" mass="3031">TSWFETEGSPLCRAPIIEVIRAYFIM</sequence>
<dbReference type="Proteomes" id="UP000815260">
    <property type="component" value="Chromosome 1B"/>
</dbReference>
<dbReference type="AlphaFoldDB" id="A0A9R1IRK3"/>
<dbReference type="EMBL" id="CM022212">
    <property type="protein sequence ID" value="KAF6990405.1"/>
    <property type="molecule type" value="Genomic_DNA"/>
</dbReference>
<feature type="non-terminal residue" evidence="1">
    <location>
        <position position="1"/>
    </location>
</feature>
<reference evidence="1" key="1">
    <citation type="journal article" date="2017" name="Gigascience">
        <title>The first near-complete assembly of the hexaploid bread wheat genome, Triticum aestivum.</title>
        <authorList>
            <person name="Zimin A.V."/>
            <person name="Puiu D."/>
            <person name="Hall R."/>
            <person name="Kingan S."/>
            <person name="Clavijo B.J."/>
            <person name="Salzberg S.L."/>
        </authorList>
    </citation>
    <scope>NUCLEOTIDE SEQUENCE</scope>
    <source>
        <tissue evidence="1">Leaf</tissue>
    </source>
</reference>
<reference evidence="1" key="2">
    <citation type="submission" date="2020-03" db="EMBL/GenBank/DDBJ databases">
        <title>The second near-complete assembly of the hexaploid bread wheat (Triticum aestivum) genome.</title>
        <authorList>
            <person name="Zimin A.V."/>
            <person name="Puiu D."/>
            <person name="Shumante A."/>
            <person name="Alonge M."/>
            <person name="Salzberg S.L."/>
        </authorList>
    </citation>
    <scope>NUCLEOTIDE SEQUENCE</scope>
    <source>
        <tissue evidence="1">Leaf</tissue>
    </source>
</reference>
<proteinExistence type="predicted"/>